<organism evidence="3">
    <name type="scientific">Capitella teleta</name>
    <name type="common">Polychaete worm</name>
    <dbReference type="NCBI Taxonomy" id="283909"/>
    <lineage>
        <taxon>Eukaryota</taxon>
        <taxon>Metazoa</taxon>
        <taxon>Spiralia</taxon>
        <taxon>Lophotrochozoa</taxon>
        <taxon>Annelida</taxon>
        <taxon>Polychaeta</taxon>
        <taxon>Sedentaria</taxon>
        <taxon>Scolecida</taxon>
        <taxon>Capitellidae</taxon>
        <taxon>Capitella</taxon>
    </lineage>
</organism>
<feature type="region of interest" description="Disordered" evidence="1">
    <location>
        <begin position="1"/>
        <end position="21"/>
    </location>
</feature>
<gene>
    <name evidence="3" type="ORF">CAPTEDRAFT_222360</name>
</gene>
<dbReference type="EMBL" id="AMQN01001954">
    <property type="status" value="NOT_ANNOTATED_CDS"/>
    <property type="molecule type" value="Genomic_DNA"/>
</dbReference>
<dbReference type="SMART" id="SM00969">
    <property type="entry name" value="SOCS_box"/>
    <property type="match status" value="1"/>
</dbReference>
<dbReference type="InterPro" id="IPR001496">
    <property type="entry name" value="SOCS_box"/>
</dbReference>
<reference evidence="4" key="3">
    <citation type="submission" date="2015-06" db="UniProtKB">
        <authorList>
            <consortium name="EnsemblMetazoa"/>
        </authorList>
    </citation>
    <scope>IDENTIFICATION</scope>
</reference>
<dbReference type="AlphaFoldDB" id="R7U0W7"/>
<evidence type="ECO:0000313" key="3">
    <source>
        <dbReference type="EMBL" id="ELT99527.1"/>
    </source>
</evidence>
<evidence type="ECO:0000313" key="4">
    <source>
        <dbReference type="EnsemblMetazoa" id="CapteP222360"/>
    </source>
</evidence>
<dbReference type="GO" id="GO:0035556">
    <property type="term" value="P:intracellular signal transduction"/>
    <property type="evidence" value="ECO:0007669"/>
    <property type="project" value="InterPro"/>
</dbReference>
<evidence type="ECO:0000313" key="5">
    <source>
        <dbReference type="Proteomes" id="UP000014760"/>
    </source>
</evidence>
<dbReference type="EMBL" id="KB306824">
    <property type="protein sequence ID" value="ELT99527.1"/>
    <property type="molecule type" value="Genomic_DNA"/>
</dbReference>
<dbReference type="SUPFAM" id="SSF82171">
    <property type="entry name" value="DPP6 N-terminal domain-like"/>
    <property type="match status" value="1"/>
</dbReference>
<dbReference type="InterPro" id="IPR015943">
    <property type="entry name" value="WD40/YVTN_repeat-like_dom_sf"/>
</dbReference>
<keyword evidence="5" id="KW-1185">Reference proteome</keyword>
<dbReference type="Gene3D" id="2.130.10.10">
    <property type="entry name" value="YVTN repeat-like/Quinoprotein amine dehydrogenase"/>
    <property type="match status" value="1"/>
</dbReference>
<dbReference type="CDD" id="cd03587">
    <property type="entry name" value="SOCS"/>
    <property type="match status" value="1"/>
</dbReference>
<dbReference type="OrthoDB" id="6270897at2759"/>
<dbReference type="EnsemblMetazoa" id="CapteT222360">
    <property type="protein sequence ID" value="CapteP222360"/>
    <property type="gene ID" value="CapteG222360"/>
</dbReference>
<reference evidence="3 5" key="2">
    <citation type="journal article" date="2013" name="Nature">
        <title>Insights into bilaterian evolution from three spiralian genomes.</title>
        <authorList>
            <person name="Simakov O."/>
            <person name="Marletaz F."/>
            <person name="Cho S.J."/>
            <person name="Edsinger-Gonzales E."/>
            <person name="Havlak P."/>
            <person name="Hellsten U."/>
            <person name="Kuo D.H."/>
            <person name="Larsson T."/>
            <person name="Lv J."/>
            <person name="Arendt D."/>
            <person name="Savage R."/>
            <person name="Osoegawa K."/>
            <person name="de Jong P."/>
            <person name="Grimwood J."/>
            <person name="Chapman J.A."/>
            <person name="Shapiro H."/>
            <person name="Aerts A."/>
            <person name="Otillar R.P."/>
            <person name="Terry A.Y."/>
            <person name="Boore J.L."/>
            <person name="Grigoriev I.V."/>
            <person name="Lindberg D.R."/>
            <person name="Seaver E.C."/>
            <person name="Weisblat D.A."/>
            <person name="Putnam N.H."/>
            <person name="Rokhsar D.S."/>
        </authorList>
    </citation>
    <scope>NUCLEOTIDE SEQUENCE</scope>
    <source>
        <strain evidence="3 5">I ESC-2004</strain>
    </source>
</reference>
<dbReference type="Gene3D" id="1.10.750.20">
    <property type="entry name" value="SOCS box"/>
    <property type="match status" value="1"/>
</dbReference>
<dbReference type="SUPFAM" id="SSF158235">
    <property type="entry name" value="SOCS box-like"/>
    <property type="match status" value="1"/>
</dbReference>
<evidence type="ECO:0000256" key="1">
    <source>
        <dbReference type="SAM" id="MobiDB-lite"/>
    </source>
</evidence>
<sequence>MGQRNSRLRKRGSRSKSSSREIEKPNIHIDVPVGEPWALLFSDCLEEWRQYADTYGFNDYPYRCTDIADGCDRDQVCLKKARALLHQKTQLIEIQRCRRGPSLVSYADHWDVRLRLAECYQINQIIAAMRGQLVLVILYLWQTLQYQASFLLIDTSTDEIVSYFESPKANMSIIECKISPDGSRVAVLFYSKKDMQSPFQYNLYIFSADTGQVVCVVDCNNQVRPYITFDPRYGSSHVAIVNYSNEESGHTNSLVIYDLDAGQVVSTSHVTLSLICGIGYFCANFSRDGNYLVLQKITENMNRGYCYTDSYVFDAYSLKLLKHIYAHLQPLSTVCDSNYAPTFSRCSSRMCMLSEEGSSLPRLCISVYQLPDPMGLQQKCRRAIVRSLKTMADVDALPLPTKLKRFLKFIPQAP</sequence>
<dbReference type="Proteomes" id="UP000014760">
    <property type="component" value="Unassembled WGS sequence"/>
</dbReference>
<reference evidence="5" key="1">
    <citation type="submission" date="2012-12" db="EMBL/GenBank/DDBJ databases">
        <authorList>
            <person name="Hellsten U."/>
            <person name="Grimwood J."/>
            <person name="Chapman J.A."/>
            <person name="Shapiro H."/>
            <person name="Aerts A."/>
            <person name="Otillar R.P."/>
            <person name="Terry A.Y."/>
            <person name="Boore J.L."/>
            <person name="Simakov O."/>
            <person name="Marletaz F."/>
            <person name="Cho S.-J."/>
            <person name="Edsinger-Gonzales E."/>
            <person name="Havlak P."/>
            <person name="Kuo D.-H."/>
            <person name="Larsson T."/>
            <person name="Lv J."/>
            <person name="Arendt D."/>
            <person name="Savage R."/>
            <person name="Osoegawa K."/>
            <person name="de Jong P."/>
            <person name="Lindberg D.R."/>
            <person name="Seaver E.C."/>
            <person name="Weisblat D.A."/>
            <person name="Putnam N.H."/>
            <person name="Grigoriev I.V."/>
            <person name="Rokhsar D.S."/>
        </authorList>
    </citation>
    <scope>NUCLEOTIDE SEQUENCE</scope>
    <source>
        <strain evidence="5">I ESC-2004</strain>
    </source>
</reference>
<protein>
    <recommendedName>
        <fullName evidence="2">SOCS box domain-containing protein</fullName>
    </recommendedName>
</protein>
<dbReference type="InterPro" id="IPR036036">
    <property type="entry name" value="SOCS_box-like_dom_sf"/>
</dbReference>
<dbReference type="Pfam" id="PF07525">
    <property type="entry name" value="SOCS_box"/>
    <property type="match status" value="1"/>
</dbReference>
<feature type="domain" description="SOCS box" evidence="2">
    <location>
        <begin position="372"/>
        <end position="413"/>
    </location>
</feature>
<accession>R7U0W7</accession>
<name>R7U0W7_CAPTE</name>
<proteinExistence type="predicted"/>
<evidence type="ECO:0000259" key="2">
    <source>
        <dbReference type="PROSITE" id="PS50225"/>
    </source>
</evidence>
<dbReference type="HOGENOM" id="CLU_664393_0_0_1"/>
<dbReference type="OMA" id="KEANCER"/>
<feature type="compositionally biased region" description="Basic residues" evidence="1">
    <location>
        <begin position="1"/>
        <end position="14"/>
    </location>
</feature>
<dbReference type="PROSITE" id="PS50225">
    <property type="entry name" value="SOCS"/>
    <property type="match status" value="1"/>
</dbReference>